<evidence type="ECO:0000256" key="1">
    <source>
        <dbReference type="ARBA" id="ARBA00022896"/>
    </source>
</evidence>
<gene>
    <name evidence="2" type="ORF">VFDL14_22385</name>
</gene>
<dbReference type="Proteomes" id="UP000027219">
    <property type="component" value="Unassembled WGS sequence"/>
</dbReference>
<dbReference type="PANTHER" id="PTHR24014">
    <property type="entry name" value="2-OXOGLUTARATE AND IRON-DEPENDENT OXYGENASE DOMAIN-CONTAINING PROTEIN 2"/>
    <property type="match status" value="1"/>
</dbReference>
<evidence type="ECO:0000313" key="3">
    <source>
        <dbReference type="Proteomes" id="UP000027219"/>
    </source>
</evidence>
<organism evidence="2 3">
    <name type="scientific">Vibrio fortis</name>
    <dbReference type="NCBI Taxonomy" id="212667"/>
    <lineage>
        <taxon>Bacteria</taxon>
        <taxon>Pseudomonadati</taxon>
        <taxon>Pseudomonadota</taxon>
        <taxon>Gammaproteobacteria</taxon>
        <taxon>Vibrionales</taxon>
        <taxon>Vibrionaceae</taxon>
        <taxon>Vibrio</taxon>
    </lineage>
</organism>
<dbReference type="OrthoDB" id="255432at2"/>
<keyword evidence="3" id="KW-1185">Reference proteome</keyword>
<comment type="caution">
    <text evidence="2">The sequence shown here is derived from an EMBL/GenBank/DDBJ whole genome shotgun (WGS) entry which is preliminary data.</text>
</comment>
<name>A0A066UN57_9VIBR</name>
<dbReference type="Gene3D" id="2.60.120.620">
    <property type="entry name" value="q2cbj1_9rhob like domain"/>
    <property type="match status" value="1"/>
</dbReference>
<keyword evidence="1" id="KW-0847">Vitamin C</keyword>
<dbReference type="STRING" id="212667.VFDL14_22385"/>
<protein>
    <submittedName>
        <fullName evidence="2">2OG-Fe(II) oxygenase</fullName>
    </submittedName>
</protein>
<dbReference type="EMBL" id="JFFR01000013">
    <property type="protein sequence ID" value="KDN28871.1"/>
    <property type="molecule type" value="Genomic_DNA"/>
</dbReference>
<dbReference type="PANTHER" id="PTHR24014:SF4">
    <property type="entry name" value="2-OXOGLUTARATE AND IRON-DEPENDENT OXYGENASE DOMAIN-CONTAINING PROTEIN 2"/>
    <property type="match status" value="1"/>
</dbReference>
<dbReference type="RefSeq" id="WP_032550738.1">
    <property type="nucleotide sequence ID" value="NZ_JFFR01000013.1"/>
</dbReference>
<dbReference type="AlphaFoldDB" id="A0A066UN57"/>
<dbReference type="GO" id="GO:0031418">
    <property type="term" value="F:L-ascorbic acid binding"/>
    <property type="evidence" value="ECO:0007669"/>
    <property type="project" value="UniProtKB-KW"/>
</dbReference>
<reference evidence="2 3" key="1">
    <citation type="submission" date="2014-02" db="EMBL/GenBank/DDBJ databases">
        <title>Vibrio fortis Dalian14 Genome Sequencing.</title>
        <authorList>
            <person name="Wang Y."/>
            <person name="Song L."/>
            <person name="Liu G."/>
            <person name="Ding J."/>
        </authorList>
    </citation>
    <scope>NUCLEOTIDE SEQUENCE [LARGE SCALE GENOMIC DNA]</scope>
    <source>
        <strain evidence="2 3">Dalian14</strain>
    </source>
</reference>
<proteinExistence type="predicted"/>
<accession>A0A066UN57</accession>
<evidence type="ECO:0000313" key="2">
    <source>
        <dbReference type="EMBL" id="KDN28871.1"/>
    </source>
</evidence>
<sequence length="301" mass="34244">MTLNQLQQARDVQRPTRDAMLKRSPEVHAFWNNNRALFENAWREWEMSQDLAPLTELLIDHKLRDAINNSWADPAKENLVKELISEVAPGVFKFQFFDIDGIKELRNYFSSASSADIPLRPPYGIALNRGGAMLDARSEGYLAAPSFQTFYREMLDKYMRPIARLLFPEIVGYDAQTFGFSIRYEPNTDTSLRMHTDASSVTMNINMNLPEETFSGSEVSFYDPTTGGLVDQTFEPGVALIHRGHVPHATHPITQGERSNIVLWLYGNRGQIPMQDANYTSIDATQRWTTPTDKLDAFAPF</sequence>